<sequence>MTEGSRAAVLESFGAPVQLREYPVPSPEPGGAIGRVAYAGICGTDVHLQEGRLPIPLPVVLGHEAFGRIEGLEAPFTDLLGREVNDGDQVIWASNIPCGRCAACLRDQERTLCQRRRIYGINQSAEEWPHLSGGWADAIVLRPGSSVLRLPAGVSALAAISLGCAGPTVAHALGRVPAAIPHATVVVQGAGPVGLAASMMAIQLGAARVVVVGGPPRRLEIAEELGIGDVRIPLGEPNDVDDRLERVRDGMGATGADLVIECTGVPSAVVETLALARPGGTCLVVGQYTDQGATSLNPNEITRKQLSVEGSWAFSERDYATYVESLPRLTEAFELERLVTEFPLERAQEALDAVRSGTVAKAVLSPEAEP</sequence>
<feature type="domain" description="Enoyl reductase (ER)" evidence="2">
    <location>
        <begin position="8"/>
        <end position="364"/>
    </location>
</feature>
<evidence type="ECO:0000313" key="4">
    <source>
        <dbReference type="Proteomes" id="UP000291469"/>
    </source>
</evidence>
<dbReference type="PANTHER" id="PTHR43401">
    <property type="entry name" value="L-THREONINE 3-DEHYDROGENASE"/>
    <property type="match status" value="1"/>
</dbReference>
<dbReference type="Pfam" id="PF00107">
    <property type="entry name" value="ADH_zinc_N"/>
    <property type="match status" value="1"/>
</dbReference>
<accession>A0A411YBL6</accession>
<dbReference type="EMBL" id="CP036402">
    <property type="protein sequence ID" value="QBI18568.1"/>
    <property type="molecule type" value="Genomic_DNA"/>
</dbReference>
<dbReference type="GO" id="GO:0016491">
    <property type="term" value="F:oxidoreductase activity"/>
    <property type="evidence" value="ECO:0007669"/>
    <property type="project" value="UniProtKB-KW"/>
</dbReference>
<dbReference type="CDD" id="cd08231">
    <property type="entry name" value="MDR_TM0436_like"/>
    <property type="match status" value="1"/>
</dbReference>
<dbReference type="SUPFAM" id="SSF50129">
    <property type="entry name" value="GroES-like"/>
    <property type="match status" value="1"/>
</dbReference>
<evidence type="ECO:0000313" key="3">
    <source>
        <dbReference type="EMBL" id="QBI18568.1"/>
    </source>
</evidence>
<dbReference type="KEGG" id="erz:ER308_02625"/>
<dbReference type="InterPro" id="IPR011032">
    <property type="entry name" value="GroES-like_sf"/>
</dbReference>
<dbReference type="Gene3D" id="3.40.50.720">
    <property type="entry name" value="NAD(P)-binding Rossmann-like Domain"/>
    <property type="match status" value="1"/>
</dbReference>
<name>A0A411YBL6_9ACTN</name>
<dbReference type="OrthoDB" id="241504at2"/>
<dbReference type="InterPro" id="IPR013154">
    <property type="entry name" value="ADH-like_N"/>
</dbReference>
<dbReference type="PANTHER" id="PTHR43401:SF1">
    <property type="entry name" value="ENOYL REDUCTASE (ER) DOMAIN-CONTAINING PROTEIN"/>
    <property type="match status" value="1"/>
</dbReference>
<evidence type="ECO:0000259" key="2">
    <source>
        <dbReference type="SMART" id="SM00829"/>
    </source>
</evidence>
<dbReference type="SMART" id="SM00829">
    <property type="entry name" value="PKS_ER"/>
    <property type="match status" value="1"/>
</dbReference>
<dbReference type="RefSeq" id="WP_131153566.1">
    <property type="nucleotide sequence ID" value="NZ_CP036402.1"/>
</dbReference>
<evidence type="ECO:0000256" key="1">
    <source>
        <dbReference type="ARBA" id="ARBA00023002"/>
    </source>
</evidence>
<dbReference type="InterPro" id="IPR036291">
    <property type="entry name" value="NAD(P)-bd_dom_sf"/>
</dbReference>
<dbReference type="Pfam" id="PF08240">
    <property type="entry name" value="ADH_N"/>
    <property type="match status" value="1"/>
</dbReference>
<keyword evidence="1" id="KW-0560">Oxidoreductase</keyword>
<keyword evidence="4" id="KW-1185">Reference proteome</keyword>
<gene>
    <name evidence="3" type="ORF">ER308_02625</name>
</gene>
<reference evidence="3 4" key="1">
    <citation type="submission" date="2019-01" db="EMBL/GenBank/DDBJ databases">
        <title>Egibacter rhizosphaerae EGI 80759T.</title>
        <authorList>
            <person name="Chen D.-D."/>
            <person name="Tian Y."/>
            <person name="Jiao J.-Y."/>
            <person name="Zhang X.-T."/>
            <person name="Zhang Y.-G."/>
            <person name="Zhang Y."/>
            <person name="Xiao M."/>
            <person name="Shu W.-S."/>
            <person name="Li W.-J."/>
        </authorList>
    </citation>
    <scope>NUCLEOTIDE SEQUENCE [LARGE SCALE GENOMIC DNA]</scope>
    <source>
        <strain evidence="3 4">EGI 80759</strain>
    </source>
</reference>
<protein>
    <submittedName>
        <fullName evidence="3">Alcohol dehydrogenase</fullName>
    </submittedName>
</protein>
<organism evidence="3 4">
    <name type="scientific">Egibacter rhizosphaerae</name>
    <dbReference type="NCBI Taxonomy" id="1670831"/>
    <lineage>
        <taxon>Bacteria</taxon>
        <taxon>Bacillati</taxon>
        <taxon>Actinomycetota</taxon>
        <taxon>Nitriliruptoria</taxon>
        <taxon>Egibacterales</taxon>
        <taxon>Egibacteraceae</taxon>
        <taxon>Egibacter</taxon>
    </lineage>
</organism>
<dbReference type="InterPro" id="IPR050129">
    <property type="entry name" value="Zn_alcohol_dh"/>
</dbReference>
<dbReference type="Gene3D" id="3.90.180.10">
    <property type="entry name" value="Medium-chain alcohol dehydrogenases, catalytic domain"/>
    <property type="match status" value="1"/>
</dbReference>
<dbReference type="AlphaFoldDB" id="A0A411YBL6"/>
<proteinExistence type="predicted"/>
<dbReference type="SUPFAM" id="SSF51735">
    <property type="entry name" value="NAD(P)-binding Rossmann-fold domains"/>
    <property type="match status" value="1"/>
</dbReference>
<dbReference type="InterPro" id="IPR020843">
    <property type="entry name" value="ER"/>
</dbReference>
<dbReference type="InterPro" id="IPR013149">
    <property type="entry name" value="ADH-like_C"/>
</dbReference>
<dbReference type="Proteomes" id="UP000291469">
    <property type="component" value="Chromosome"/>
</dbReference>